<evidence type="ECO:0000313" key="1">
    <source>
        <dbReference type="EMBL" id="KRN27699.1"/>
    </source>
</evidence>
<dbReference type="OrthoDB" id="2331870at2"/>
<organism evidence="1 4">
    <name type="scientific">Lactobacillus selangorensis</name>
    <dbReference type="NCBI Taxonomy" id="81857"/>
    <lineage>
        <taxon>Bacteria</taxon>
        <taxon>Bacillati</taxon>
        <taxon>Bacillota</taxon>
        <taxon>Bacilli</taxon>
        <taxon>Lactobacillales</taxon>
        <taxon>Lactobacillaceae</taxon>
        <taxon>Lactobacillus</taxon>
    </lineage>
</organism>
<keyword evidence="3" id="KW-1185">Reference proteome</keyword>
<dbReference type="RefSeq" id="WP_057770837.1">
    <property type="nucleotide sequence ID" value="NZ_JQAT01000006.1"/>
</dbReference>
<reference evidence="3 4" key="1">
    <citation type="journal article" date="2015" name="Genome Announc.">
        <title>Expanding the biotechnology potential of lactobacilli through comparative genomics of 213 strains and associated genera.</title>
        <authorList>
            <person name="Sun Z."/>
            <person name="Harris H.M."/>
            <person name="McCann A."/>
            <person name="Guo C."/>
            <person name="Argimon S."/>
            <person name="Zhang W."/>
            <person name="Yang X."/>
            <person name="Jeffery I.B."/>
            <person name="Cooney J.C."/>
            <person name="Kagawa T.F."/>
            <person name="Liu W."/>
            <person name="Song Y."/>
            <person name="Salvetti E."/>
            <person name="Wrobel A."/>
            <person name="Rasinkangas P."/>
            <person name="Parkhill J."/>
            <person name="Rea M.C."/>
            <person name="O'Sullivan O."/>
            <person name="Ritari J."/>
            <person name="Douillard F.P."/>
            <person name="Paul Ross R."/>
            <person name="Yang R."/>
            <person name="Briner A.E."/>
            <person name="Felis G.E."/>
            <person name="de Vos W.M."/>
            <person name="Barrangou R."/>
            <person name="Klaenhammer T.R."/>
            <person name="Caufield P.W."/>
            <person name="Cui Y."/>
            <person name="Zhang H."/>
            <person name="O'Toole P.W."/>
        </authorList>
    </citation>
    <scope>NUCLEOTIDE SEQUENCE [LARGE SCALE GENOMIC DNA]</scope>
    <source>
        <strain evidence="1 4">ATCC BAA-66</strain>
        <strain evidence="2 3">DSM 13344</strain>
    </source>
</reference>
<gene>
    <name evidence="1" type="ORF">IV38_GL001912</name>
    <name evidence="2" type="ORF">IV40_GL001925</name>
</gene>
<proteinExistence type="predicted"/>
<accession>A0A0R2FGH1</accession>
<evidence type="ECO:0000313" key="2">
    <source>
        <dbReference type="EMBL" id="KRN30336.1"/>
    </source>
</evidence>
<dbReference type="AlphaFoldDB" id="A0A0R2FGH1"/>
<dbReference type="EMBL" id="JQAT01000006">
    <property type="protein sequence ID" value="KRN27699.1"/>
    <property type="molecule type" value="Genomic_DNA"/>
</dbReference>
<dbReference type="PATRIC" id="fig|81857.3.peg.1937"/>
<protein>
    <submittedName>
        <fullName evidence="1">Uncharacterized protein</fullName>
    </submittedName>
</protein>
<dbReference type="Proteomes" id="UP000051751">
    <property type="component" value="Unassembled WGS sequence"/>
</dbReference>
<evidence type="ECO:0000313" key="3">
    <source>
        <dbReference type="Proteomes" id="UP000051645"/>
    </source>
</evidence>
<name>A0A0R2FGH1_9LACO</name>
<sequence>MDRQGIYNQLKGHRWILRRQGTQVIKMGETGGLLNYSFSETGELFSEAHFDFDPGLHYWTFDEAQQFVELRDADKKIVQRLTVPEQIADQLVMRDPNGTDVFSCYAAIDAILNLQIAPQPLFVRAAVVTPIVQSGQVIIQIGMGTTSPLQQSASDLGIHVVPAVLRKRSDWSQLVQLILAHPQWQQIALLGAHHRVLRNPFLEMQAHLLYVGDTTEWIALNEQRKVQKLDPTVLLGSRSIVLEFLTLLLIRKTISTEGINRVLYENMGARLVHGRQVTTLGQYQTAKTWIN</sequence>
<dbReference type="Proteomes" id="UP000051645">
    <property type="component" value="Unassembled WGS sequence"/>
</dbReference>
<dbReference type="STRING" id="81857.IV38_GL001912"/>
<evidence type="ECO:0000313" key="4">
    <source>
        <dbReference type="Proteomes" id="UP000051751"/>
    </source>
</evidence>
<dbReference type="EMBL" id="JQAZ01000007">
    <property type="protein sequence ID" value="KRN30336.1"/>
    <property type="molecule type" value="Genomic_DNA"/>
</dbReference>
<comment type="caution">
    <text evidence="1">The sequence shown here is derived from an EMBL/GenBank/DDBJ whole genome shotgun (WGS) entry which is preliminary data.</text>
</comment>